<accession>A0A9D2AHZ6</accession>
<sequence>MRKTRTSYTPEEKMQIIIDVMSRKTSIQNISKEKGIAPTLISLWKKQAEDAILERFKSRTRGRRPKTVEAADKAPELRRMRNEARKARIKAAHLESSLKDTKARLASAREQMAALAETMGCKLVKNVRRRAGKA</sequence>
<dbReference type="EMBL" id="DXFQ01000085">
    <property type="protein sequence ID" value="HIX19926.1"/>
    <property type="molecule type" value="Genomic_DNA"/>
</dbReference>
<dbReference type="Pfam" id="PF01527">
    <property type="entry name" value="HTH_Tnp_1"/>
    <property type="match status" value="1"/>
</dbReference>
<dbReference type="InterPro" id="IPR002514">
    <property type="entry name" value="Transposase_8"/>
</dbReference>
<dbReference type="AlphaFoldDB" id="A0A9D2AHZ6"/>
<reference evidence="2" key="2">
    <citation type="submission" date="2021-04" db="EMBL/GenBank/DDBJ databases">
        <authorList>
            <person name="Gilroy R."/>
        </authorList>
    </citation>
    <scope>NUCLEOTIDE SEQUENCE</scope>
    <source>
        <strain evidence="2">14975</strain>
    </source>
</reference>
<comment type="caution">
    <text evidence="2">The sequence shown here is derived from an EMBL/GenBank/DDBJ whole genome shotgun (WGS) entry which is preliminary data.</text>
</comment>
<dbReference type="Proteomes" id="UP000823964">
    <property type="component" value="Unassembled WGS sequence"/>
</dbReference>
<dbReference type="GO" id="GO:0003677">
    <property type="term" value="F:DNA binding"/>
    <property type="evidence" value="ECO:0007669"/>
    <property type="project" value="InterPro"/>
</dbReference>
<organism evidence="2 3">
    <name type="scientific">Candidatus Akkermansia intestinigallinarum</name>
    <dbReference type="NCBI Taxonomy" id="2838431"/>
    <lineage>
        <taxon>Bacteria</taxon>
        <taxon>Pseudomonadati</taxon>
        <taxon>Verrucomicrobiota</taxon>
        <taxon>Verrucomicrobiia</taxon>
        <taxon>Verrucomicrobiales</taxon>
        <taxon>Akkermansiaceae</taxon>
        <taxon>Akkermansia</taxon>
    </lineage>
</organism>
<evidence type="ECO:0000256" key="1">
    <source>
        <dbReference type="SAM" id="Coils"/>
    </source>
</evidence>
<dbReference type="SUPFAM" id="SSF46689">
    <property type="entry name" value="Homeodomain-like"/>
    <property type="match status" value="1"/>
</dbReference>
<proteinExistence type="predicted"/>
<dbReference type="GO" id="GO:0006313">
    <property type="term" value="P:DNA transposition"/>
    <property type="evidence" value="ECO:0007669"/>
    <property type="project" value="InterPro"/>
</dbReference>
<keyword evidence="1" id="KW-0175">Coiled coil</keyword>
<dbReference type="InterPro" id="IPR009057">
    <property type="entry name" value="Homeodomain-like_sf"/>
</dbReference>
<evidence type="ECO:0000313" key="3">
    <source>
        <dbReference type="Proteomes" id="UP000823964"/>
    </source>
</evidence>
<evidence type="ECO:0000313" key="2">
    <source>
        <dbReference type="EMBL" id="HIX19926.1"/>
    </source>
</evidence>
<gene>
    <name evidence="2" type="ORF">H9862_04890</name>
</gene>
<feature type="coiled-coil region" evidence="1">
    <location>
        <begin position="77"/>
        <end position="118"/>
    </location>
</feature>
<name>A0A9D2AHZ6_9BACT</name>
<dbReference type="GO" id="GO:0004803">
    <property type="term" value="F:transposase activity"/>
    <property type="evidence" value="ECO:0007669"/>
    <property type="project" value="InterPro"/>
</dbReference>
<reference evidence="2" key="1">
    <citation type="journal article" date="2021" name="PeerJ">
        <title>Extensive microbial diversity within the chicken gut microbiome revealed by metagenomics and culture.</title>
        <authorList>
            <person name="Gilroy R."/>
            <person name="Ravi A."/>
            <person name="Getino M."/>
            <person name="Pursley I."/>
            <person name="Horton D.L."/>
            <person name="Alikhan N.F."/>
            <person name="Baker D."/>
            <person name="Gharbi K."/>
            <person name="Hall N."/>
            <person name="Watson M."/>
            <person name="Adriaenssens E.M."/>
            <person name="Foster-Nyarko E."/>
            <person name="Jarju S."/>
            <person name="Secka A."/>
            <person name="Antonio M."/>
            <person name="Oren A."/>
            <person name="Chaudhuri R.R."/>
            <person name="La Ragione R."/>
            <person name="Hildebrand F."/>
            <person name="Pallen M.J."/>
        </authorList>
    </citation>
    <scope>NUCLEOTIDE SEQUENCE</scope>
    <source>
        <strain evidence="2">14975</strain>
    </source>
</reference>
<protein>
    <submittedName>
        <fullName evidence="2">Transposase</fullName>
    </submittedName>
</protein>